<keyword evidence="1" id="KW-0812">Transmembrane</keyword>
<feature type="transmembrane region" description="Helical" evidence="1">
    <location>
        <begin position="279"/>
        <end position="297"/>
    </location>
</feature>
<feature type="transmembrane region" description="Helical" evidence="1">
    <location>
        <begin position="76"/>
        <end position="96"/>
    </location>
</feature>
<evidence type="ECO:0000256" key="1">
    <source>
        <dbReference type="SAM" id="Phobius"/>
    </source>
</evidence>
<keyword evidence="4" id="KW-1185">Reference proteome</keyword>
<keyword evidence="3" id="KW-0012">Acyltransferase</keyword>
<sequence length="343" mass="39276">MQPPKRYLELDALRGMAAMFVVLYHFTLGQDVWWRFNLGVTGVDLFFIISGFVIFMSINNVASGTGFVINRICRLYPTYWVCVSITFGVMVLLRLIHFGAAHDSHAGPINYLANLTMFQYYLGIKDLDIPYWTMIVEMLFYIVILILYSTKLLKHIIIIGCFVNVFIILNGLCLILHWPHINPKYFPLFNHFALFFSGITFYKLATGSISRIKGYILLLFCIFIQCSIFLFAGPAHEHISWYQYIAMLLFYFLLFTLFINGWLKFIVSKPGLFLGKISFALYLIHSYIFVGIIGVLTKHGMPFGVAVFLVAVPGAIVLAWLVTVYIERPLGKKLKAVLHKQIG</sequence>
<feature type="transmembrane region" description="Helical" evidence="1">
    <location>
        <begin position="241"/>
        <end position="267"/>
    </location>
</feature>
<dbReference type="GO" id="GO:0016020">
    <property type="term" value="C:membrane"/>
    <property type="evidence" value="ECO:0007669"/>
    <property type="project" value="TreeGrafter"/>
</dbReference>
<name>A0A444MNW0_9SPHI</name>
<organism evidence="3 4">
    <name type="scientific">Mucilaginibacter gilvus</name>
    <dbReference type="NCBI Taxonomy" id="2305909"/>
    <lineage>
        <taxon>Bacteria</taxon>
        <taxon>Pseudomonadati</taxon>
        <taxon>Bacteroidota</taxon>
        <taxon>Sphingobacteriia</taxon>
        <taxon>Sphingobacteriales</taxon>
        <taxon>Sphingobacteriaceae</taxon>
        <taxon>Mucilaginibacter</taxon>
    </lineage>
</organism>
<dbReference type="EMBL" id="SBIW01000004">
    <property type="protein sequence ID" value="RWY52333.1"/>
    <property type="molecule type" value="Genomic_DNA"/>
</dbReference>
<feature type="transmembrane region" description="Helical" evidence="1">
    <location>
        <begin position="156"/>
        <end position="179"/>
    </location>
</feature>
<dbReference type="InterPro" id="IPR050879">
    <property type="entry name" value="Acyltransferase_3"/>
</dbReference>
<reference evidence="3 4" key="1">
    <citation type="submission" date="2019-01" db="EMBL/GenBank/DDBJ databases">
        <title>Mucilaginibacter antarcticum sp. nov., isolated from antarctic soil.</title>
        <authorList>
            <person name="Yan Y.-Q."/>
            <person name="Du Z.-J."/>
        </authorList>
    </citation>
    <scope>NUCLEOTIDE SEQUENCE [LARGE SCALE GENOMIC DNA]</scope>
    <source>
        <strain evidence="3 4">F01003</strain>
    </source>
</reference>
<feature type="domain" description="Acyltransferase 3" evidence="2">
    <location>
        <begin position="8"/>
        <end position="322"/>
    </location>
</feature>
<gene>
    <name evidence="3" type="ORF">EPL05_10505</name>
</gene>
<evidence type="ECO:0000313" key="4">
    <source>
        <dbReference type="Proteomes" id="UP000286701"/>
    </source>
</evidence>
<keyword evidence="1" id="KW-1133">Transmembrane helix</keyword>
<keyword evidence="1" id="KW-0472">Membrane</keyword>
<dbReference type="AlphaFoldDB" id="A0A444MNW0"/>
<feature type="transmembrane region" description="Helical" evidence="1">
    <location>
        <begin position="129"/>
        <end position="149"/>
    </location>
</feature>
<dbReference type="RefSeq" id="WP_128533919.1">
    <property type="nucleotide sequence ID" value="NZ_SBIW01000004.1"/>
</dbReference>
<feature type="transmembrane region" description="Helical" evidence="1">
    <location>
        <begin position="45"/>
        <end position="69"/>
    </location>
</feature>
<feature type="transmembrane region" description="Helical" evidence="1">
    <location>
        <begin position="214"/>
        <end position="235"/>
    </location>
</feature>
<dbReference type="GO" id="GO:0016747">
    <property type="term" value="F:acyltransferase activity, transferring groups other than amino-acyl groups"/>
    <property type="evidence" value="ECO:0007669"/>
    <property type="project" value="InterPro"/>
</dbReference>
<dbReference type="GO" id="GO:0000271">
    <property type="term" value="P:polysaccharide biosynthetic process"/>
    <property type="evidence" value="ECO:0007669"/>
    <property type="project" value="TreeGrafter"/>
</dbReference>
<feature type="transmembrane region" description="Helical" evidence="1">
    <location>
        <begin position="185"/>
        <end position="202"/>
    </location>
</feature>
<protein>
    <submittedName>
        <fullName evidence="3">Acyltransferase</fullName>
    </submittedName>
</protein>
<evidence type="ECO:0000313" key="3">
    <source>
        <dbReference type="EMBL" id="RWY52333.1"/>
    </source>
</evidence>
<dbReference type="OrthoDB" id="290051at2"/>
<accession>A0A444MNW0</accession>
<dbReference type="PANTHER" id="PTHR23028:SF131">
    <property type="entry name" value="BLR2367 PROTEIN"/>
    <property type="match status" value="1"/>
</dbReference>
<feature type="transmembrane region" description="Helical" evidence="1">
    <location>
        <begin position="12"/>
        <end position="33"/>
    </location>
</feature>
<comment type="caution">
    <text evidence="3">The sequence shown here is derived from an EMBL/GenBank/DDBJ whole genome shotgun (WGS) entry which is preliminary data.</text>
</comment>
<proteinExistence type="predicted"/>
<dbReference type="Pfam" id="PF01757">
    <property type="entry name" value="Acyl_transf_3"/>
    <property type="match status" value="1"/>
</dbReference>
<feature type="transmembrane region" description="Helical" evidence="1">
    <location>
        <begin position="303"/>
        <end position="326"/>
    </location>
</feature>
<dbReference type="InterPro" id="IPR002656">
    <property type="entry name" value="Acyl_transf_3_dom"/>
</dbReference>
<dbReference type="PANTHER" id="PTHR23028">
    <property type="entry name" value="ACETYLTRANSFERASE"/>
    <property type="match status" value="1"/>
</dbReference>
<evidence type="ECO:0000259" key="2">
    <source>
        <dbReference type="Pfam" id="PF01757"/>
    </source>
</evidence>
<keyword evidence="3" id="KW-0808">Transferase</keyword>
<dbReference type="Proteomes" id="UP000286701">
    <property type="component" value="Unassembled WGS sequence"/>
</dbReference>